<protein>
    <recommendedName>
        <fullName evidence="2">Dynamin N-terminal domain-containing protein</fullName>
    </recommendedName>
</protein>
<feature type="domain" description="Dynamin N-terminal" evidence="2">
    <location>
        <begin position="379"/>
        <end position="517"/>
    </location>
</feature>
<dbReference type="RefSeq" id="WP_053403153.1">
    <property type="nucleotide sequence ID" value="NZ_LILC01000030.1"/>
</dbReference>
<organism evidence="3 4">
    <name type="scientific">Priestia koreensis</name>
    <dbReference type="NCBI Taxonomy" id="284581"/>
    <lineage>
        <taxon>Bacteria</taxon>
        <taxon>Bacillati</taxon>
        <taxon>Bacillota</taxon>
        <taxon>Bacilli</taxon>
        <taxon>Bacillales</taxon>
        <taxon>Bacillaceae</taxon>
        <taxon>Priestia</taxon>
    </lineage>
</organism>
<keyword evidence="1" id="KW-0175">Coiled coil</keyword>
<evidence type="ECO:0000313" key="3">
    <source>
        <dbReference type="EMBL" id="KOO41168.1"/>
    </source>
</evidence>
<dbReference type="EMBL" id="LILC01000030">
    <property type="protein sequence ID" value="KOO41168.1"/>
    <property type="molecule type" value="Genomic_DNA"/>
</dbReference>
<dbReference type="InterPro" id="IPR027417">
    <property type="entry name" value="P-loop_NTPase"/>
</dbReference>
<dbReference type="SUPFAM" id="SSF52540">
    <property type="entry name" value="P-loop containing nucleoside triphosphate hydrolases"/>
    <property type="match status" value="1"/>
</dbReference>
<dbReference type="AlphaFoldDB" id="A0A0M0KRZ4"/>
<dbReference type="InterPro" id="IPR045063">
    <property type="entry name" value="Dynamin_N"/>
</dbReference>
<dbReference type="SUPFAM" id="SSF48452">
    <property type="entry name" value="TPR-like"/>
    <property type="match status" value="1"/>
</dbReference>
<sequence>MTLEKQLIRKTYYKTFLPEESEHPIRVLGEAFLEEQKKDLYDVSFIRFAQGEVYYHHKDFEAAIFKWENINGELEGWARKNVGDAYYESGLLDVAEGIYKSIETDAETLRAEVAFQLFSLYEEQQKFDSADEVIKKAVAENPAYPNLTEVARTFYEEQHDWSSALDLAIGESIRTESTKWFDVLIHYVSEGHIQAQTPTYFHDVLAVFHNISEDRFVELIVALWEHYKQTSSYIKWLEEINSLLIELDIQASAVWDRVSNFFDETYRGLIAGTYFIRQLEELVPPLLTNWLKVTQPVKALFASSAVWAWNELFPSTLAANTVTEAENTIFRSTTSIDGLSYSIDLFEAVIQWTKVVKVDVGYKLKWWANQMVDLNTHNVLVAGSVRSGKSTFINSLLQEPLLSGSPAPVVVMNDDHIEVSEITEDHVEVGTELSGLQTITSRAREVKNALIEVRLPNQFLKGQHYAFIDTPGLNSNAKERNDLGEFAPLSDGMLFVLDANTPFTSQERDRLLRLKEQVPELSIHFLLNKMDGIQDAEEAATLVDHTESAIQEYFPNAKVFPYSSKYAVDEQVNDLTEFLQSSYGFTTRNLEEERAMKLLQVVRNTLTYLLRKRVEVENELIDSISWNEDMVVRLNGFINSLSDVEEEKISIISGSYRSIKEEIKDEVQAHIPELLRGCSDLITEDSDFRNLHVELNAKMNERIQEYLQLDVMPKFRQLVQDWIEKSNEEFSSSQVYLDEMSETFNGIYEGKTLKLACDFKVLDDWSRDVHRMTSRVQIEEENIWLRFKPSQFMLKSAGKLFGAFSQNNQLLHNQYQRYVENEDYTDVTNSIVRKFFLQFDLFEKGLDVDIKIFFRGPFQVLQETVDQTEVEINQSKEQLDDMKANPELYQDPLKLFELKLRQYELMIRAQ</sequence>
<dbReference type="OrthoDB" id="2953146at2"/>
<proteinExistence type="predicted"/>
<accession>A0A0M0KRZ4</accession>
<evidence type="ECO:0000259" key="2">
    <source>
        <dbReference type="Pfam" id="PF00350"/>
    </source>
</evidence>
<name>A0A0M0KRZ4_9BACI</name>
<evidence type="ECO:0000256" key="1">
    <source>
        <dbReference type="SAM" id="Coils"/>
    </source>
</evidence>
<dbReference type="PANTHER" id="PTHR43681">
    <property type="entry name" value="TRANSMEMBRANE GTPASE FZO"/>
    <property type="match status" value="1"/>
</dbReference>
<dbReference type="PANTHER" id="PTHR43681:SF1">
    <property type="entry name" value="SARCALUMENIN"/>
    <property type="match status" value="1"/>
</dbReference>
<dbReference type="Gene3D" id="3.40.50.300">
    <property type="entry name" value="P-loop containing nucleotide triphosphate hydrolases"/>
    <property type="match status" value="1"/>
</dbReference>
<dbReference type="InterPro" id="IPR011990">
    <property type="entry name" value="TPR-like_helical_dom_sf"/>
</dbReference>
<dbReference type="InterPro" id="IPR051943">
    <property type="entry name" value="TRAFAC_Dynamin-like_GTPase"/>
</dbReference>
<keyword evidence="4" id="KW-1185">Reference proteome</keyword>
<dbReference type="Gene3D" id="1.25.40.10">
    <property type="entry name" value="Tetratricopeptide repeat domain"/>
    <property type="match status" value="1"/>
</dbReference>
<evidence type="ECO:0000313" key="4">
    <source>
        <dbReference type="Proteomes" id="UP000037558"/>
    </source>
</evidence>
<gene>
    <name evidence="3" type="ORF">AMD01_19710</name>
</gene>
<reference evidence="4" key="1">
    <citation type="submission" date="2015-08" db="EMBL/GenBank/DDBJ databases">
        <title>Fjat-14210 dsm16467.</title>
        <authorList>
            <person name="Liu B."/>
            <person name="Wang J."/>
            <person name="Zhu Y."/>
            <person name="Liu G."/>
            <person name="Chen Q."/>
            <person name="Chen Z."/>
            <person name="Lan J."/>
            <person name="Che J."/>
            <person name="Ge C."/>
            <person name="Shi H."/>
            <person name="Pan Z."/>
            <person name="Liu X."/>
        </authorList>
    </citation>
    <scope>NUCLEOTIDE SEQUENCE [LARGE SCALE GENOMIC DNA]</scope>
    <source>
        <strain evidence="4">DSM 16467</strain>
    </source>
</reference>
<feature type="coiled-coil region" evidence="1">
    <location>
        <begin position="858"/>
        <end position="885"/>
    </location>
</feature>
<dbReference type="STRING" id="284581.AMD01_19710"/>
<comment type="caution">
    <text evidence="3">The sequence shown here is derived from an EMBL/GenBank/DDBJ whole genome shotgun (WGS) entry which is preliminary data.</text>
</comment>
<dbReference type="Proteomes" id="UP000037558">
    <property type="component" value="Unassembled WGS sequence"/>
</dbReference>
<dbReference type="Pfam" id="PF00350">
    <property type="entry name" value="Dynamin_N"/>
    <property type="match status" value="1"/>
</dbReference>
<dbReference type="PATRIC" id="fig|284581.3.peg.4331"/>